<gene>
    <name evidence="9" type="ORF">Cni_G20620</name>
</gene>
<reference evidence="9 10" key="1">
    <citation type="submission" date="2023-10" db="EMBL/GenBank/DDBJ databases">
        <title>Chromosome-scale genome assembly provides insights into flower coloration mechanisms of Canna indica.</title>
        <authorList>
            <person name="Li C."/>
        </authorList>
    </citation>
    <scope>NUCLEOTIDE SEQUENCE [LARGE SCALE GENOMIC DNA]</scope>
    <source>
        <tissue evidence="9">Flower</tissue>
    </source>
</reference>
<dbReference type="EMBL" id="CP136895">
    <property type="protein sequence ID" value="WOL11856.1"/>
    <property type="molecule type" value="Genomic_DNA"/>
</dbReference>
<comment type="subcellular location">
    <subcellularLocation>
        <location evidence="1">Membrane</location>
    </subcellularLocation>
</comment>
<evidence type="ECO:0000256" key="4">
    <source>
        <dbReference type="ARBA" id="ARBA00023136"/>
    </source>
</evidence>
<evidence type="ECO:0000256" key="2">
    <source>
        <dbReference type="ARBA" id="ARBA00022692"/>
    </source>
</evidence>
<feature type="transmembrane region" description="Helical" evidence="6">
    <location>
        <begin position="442"/>
        <end position="462"/>
    </location>
</feature>
<feature type="transmembrane region" description="Helical" evidence="6">
    <location>
        <begin position="354"/>
        <end position="371"/>
    </location>
</feature>
<sequence length="472" mass="51408">MMNLVALGLLLSSLAAAGVWSPHPEVKPNHHQPPPREGQPLREGHRLIVVEYERQVPPDAADKPALPVTYQLVEEAKDRIQEAAPVLPNVGQGLSTPLSPPRETKAAAGPAKSMICDAYGVCKEKISGLIGKGKEKTSEKAAEIEESIKHNVKKTGDKAAELKEGAKEAVKDAADKAQHLEETTKDTIKETATKAKDKASQVKEGAKDAMEKVTETTKEAGQDLARNISDMTKKAEQKAEKMATEVQGNLTDILRRAKEVAHDAVAYMWPRETCKTAAAILHLLGFAAAYGTCIWVTFVSSNVLAAELPRQQFGMVQSKLYPVYFRVVAYGVAIAFAAQFFSRDRRGLAERVQGYNLCGALGTVLINMLFLEPKATRVMFARMKVEKEEGRGRDMADVIGEPAVASTPSSAAASKMTTKVASVEQDGVKSEMAQLNRKMKRLNSYSSFINVLTLMSLSWHLVHLAPQMQVSC</sequence>
<dbReference type="AlphaFoldDB" id="A0AAQ3QGE5"/>
<dbReference type="Gene3D" id="1.20.120.20">
    <property type="entry name" value="Apolipoprotein"/>
    <property type="match status" value="1"/>
</dbReference>
<evidence type="ECO:0000256" key="3">
    <source>
        <dbReference type="ARBA" id="ARBA00022989"/>
    </source>
</evidence>
<keyword evidence="10" id="KW-1185">Reference proteome</keyword>
<dbReference type="PANTHER" id="PTHR47652:SF3">
    <property type="entry name" value="MITOCHONDRIAL IMPORT INNER MEMBRANE TRANSLOCASE SUBUNIT TIM44"/>
    <property type="match status" value="1"/>
</dbReference>
<name>A0AAQ3QGE5_9LILI</name>
<evidence type="ECO:0000313" key="9">
    <source>
        <dbReference type="EMBL" id="WOL11856.1"/>
    </source>
</evidence>
<dbReference type="Pfam" id="PF13664">
    <property type="entry name" value="DUF4149"/>
    <property type="match status" value="1"/>
</dbReference>
<feature type="transmembrane region" description="Helical" evidence="6">
    <location>
        <begin position="280"/>
        <end position="303"/>
    </location>
</feature>
<accession>A0AAQ3QGE5</accession>
<feature type="chain" id="PRO_5043021367" description="TMEM205-like domain-containing protein" evidence="7">
    <location>
        <begin position="18"/>
        <end position="472"/>
    </location>
</feature>
<evidence type="ECO:0000256" key="6">
    <source>
        <dbReference type="SAM" id="Phobius"/>
    </source>
</evidence>
<feature type="domain" description="TMEM205-like" evidence="8">
    <location>
        <begin position="284"/>
        <end position="383"/>
    </location>
</feature>
<dbReference type="SUPFAM" id="SSF58113">
    <property type="entry name" value="Apolipoprotein A-I"/>
    <property type="match status" value="1"/>
</dbReference>
<keyword evidence="2 6" id="KW-0812">Transmembrane</keyword>
<dbReference type="GO" id="GO:0016020">
    <property type="term" value="C:membrane"/>
    <property type="evidence" value="ECO:0007669"/>
    <property type="project" value="UniProtKB-SubCell"/>
</dbReference>
<evidence type="ECO:0000256" key="1">
    <source>
        <dbReference type="ARBA" id="ARBA00004370"/>
    </source>
</evidence>
<proteinExistence type="predicted"/>
<protein>
    <recommendedName>
        <fullName evidence="8">TMEM205-like domain-containing protein</fullName>
    </recommendedName>
</protein>
<evidence type="ECO:0000256" key="7">
    <source>
        <dbReference type="SAM" id="SignalP"/>
    </source>
</evidence>
<feature type="signal peptide" evidence="7">
    <location>
        <begin position="1"/>
        <end position="17"/>
    </location>
</feature>
<feature type="transmembrane region" description="Helical" evidence="6">
    <location>
        <begin position="323"/>
        <end position="342"/>
    </location>
</feature>
<evidence type="ECO:0000256" key="5">
    <source>
        <dbReference type="SAM" id="MobiDB-lite"/>
    </source>
</evidence>
<feature type="region of interest" description="Disordered" evidence="5">
    <location>
        <begin position="23"/>
        <end position="42"/>
    </location>
</feature>
<keyword evidence="7" id="KW-0732">Signal</keyword>
<evidence type="ECO:0000313" key="10">
    <source>
        <dbReference type="Proteomes" id="UP001327560"/>
    </source>
</evidence>
<organism evidence="9 10">
    <name type="scientific">Canna indica</name>
    <name type="common">Indian-shot</name>
    <dbReference type="NCBI Taxonomy" id="4628"/>
    <lineage>
        <taxon>Eukaryota</taxon>
        <taxon>Viridiplantae</taxon>
        <taxon>Streptophyta</taxon>
        <taxon>Embryophyta</taxon>
        <taxon>Tracheophyta</taxon>
        <taxon>Spermatophyta</taxon>
        <taxon>Magnoliopsida</taxon>
        <taxon>Liliopsida</taxon>
        <taxon>Zingiberales</taxon>
        <taxon>Cannaceae</taxon>
        <taxon>Canna</taxon>
    </lineage>
</organism>
<dbReference type="Proteomes" id="UP001327560">
    <property type="component" value="Chromosome 6"/>
</dbReference>
<keyword evidence="4 6" id="KW-0472">Membrane</keyword>
<evidence type="ECO:0000259" key="8">
    <source>
        <dbReference type="Pfam" id="PF13664"/>
    </source>
</evidence>
<keyword evidence="3 6" id="KW-1133">Transmembrane helix</keyword>
<dbReference type="InterPro" id="IPR025423">
    <property type="entry name" value="TMEM205-like"/>
</dbReference>
<dbReference type="PANTHER" id="PTHR47652">
    <property type="entry name" value="MITOCHONDRIAL IMPORT INNER MEMBRANE TRANSLOCASE SUBUNIT TIM44"/>
    <property type="match status" value="1"/>
</dbReference>